<gene>
    <name evidence="1" type="ORF">DW839_04950</name>
</gene>
<reference evidence="1 2" key="1">
    <citation type="submission" date="2018-08" db="EMBL/GenBank/DDBJ databases">
        <title>A genome reference for cultivated species of the human gut microbiota.</title>
        <authorList>
            <person name="Zou Y."/>
            <person name="Xue W."/>
            <person name="Luo G."/>
        </authorList>
    </citation>
    <scope>NUCLEOTIDE SEQUENCE [LARGE SCALE GENOMIC DNA]</scope>
    <source>
        <strain evidence="1 2">AM35-14</strain>
    </source>
</reference>
<protein>
    <submittedName>
        <fullName evidence="1">Uncharacterized protein</fullName>
    </submittedName>
</protein>
<evidence type="ECO:0000313" key="2">
    <source>
        <dbReference type="Proteomes" id="UP000283975"/>
    </source>
</evidence>
<dbReference type="KEGG" id="cbol:CGC65_13115"/>
<accession>A0A414AYW9</accession>
<organism evidence="1 2">
    <name type="scientific">Enterocloster bolteae</name>
    <dbReference type="NCBI Taxonomy" id="208479"/>
    <lineage>
        <taxon>Bacteria</taxon>
        <taxon>Bacillati</taxon>
        <taxon>Bacillota</taxon>
        <taxon>Clostridia</taxon>
        <taxon>Lachnospirales</taxon>
        <taxon>Lachnospiraceae</taxon>
        <taxon>Enterocloster</taxon>
    </lineage>
</organism>
<dbReference type="RefSeq" id="WP_002567337.1">
    <property type="nucleotide sequence ID" value="NZ_CABKUK010000001.1"/>
</dbReference>
<dbReference type="Proteomes" id="UP000283975">
    <property type="component" value="Unassembled WGS sequence"/>
</dbReference>
<proteinExistence type="predicted"/>
<sequence length="407" mass="46178">MVRNNNNFIYTFLSIVVVLFLVNRFLMPITMVLAIVLLYMMAHEGKVALYMNQITKLFVVIAGMGIVYMVLSIFGGFSALGSSRYAVKEIERGIIYILIAQIIMRSKVDIRKYISIWNMLLTLSVVVAILQFTKVIDMNTILKNFYGDSIQFYNTQFTVLSSFRCGSIFVNPNVFACFLVACLGSHLVVSRKYGCGFMRNIVVYLLCIIGFVLAGSRTGFVLGVVILIYHLFTEGRANQGYAMRFLGTMLFFFLIFVLFMNLTGNIGSGILDDLRLFKVNEGMSNSFGGKISIFTNLIKQMQPWNYLIGYGPFDYSLSSSFLVDFDLGYFIVYYGLIGIGLYVAMLRSLLHYEFMDGTTDHRLPRMLVVIMIVFGLTAGTYFNLRIFAIYMLMFLPMLANNREGIEA</sequence>
<comment type="caution">
    <text evidence="1">The sequence shown here is derived from an EMBL/GenBank/DDBJ whole genome shotgun (WGS) entry which is preliminary data.</text>
</comment>
<name>A0A414AYW9_9FIRM</name>
<evidence type="ECO:0000313" key="1">
    <source>
        <dbReference type="EMBL" id="RHC57582.1"/>
    </source>
</evidence>
<dbReference type="EMBL" id="QSHZ01000004">
    <property type="protein sequence ID" value="RHC57582.1"/>
    <property type="molecule type" value="Genomic_DNA"/>
</dbReference>
<dbReference type="AlphaFoldDB" id="A0A414AYW9"/>